<evidence type="ECO:0000259" key="1">
    <source>
        <dbReference type="Pfam" id="PF00905"/>
    </source>
</evidence>
<dbReference type="RefSeq" id="WP_380530463.1">
    <property type="nucleotide sequence ID" value="NZ_JBHFAB010000001.1"/>
</dbReference>
<name>A0ABV6VN73_9ACTN</name>
<comment type="caution">
    <text evidence="2">The sequence shown here is derived from an EMBL/GenBank/DDBJ whole genome shotgun (WGS) entry which is preliminary data.</text>
</comment>
<organism evidence="2 3">
    <name type="scientific">Streptacidiphilus cavernicola</name>
    <dbReference type="NCBI Taxonomy" id="3342716"/>
    <lineage>
        <taxon>Bacteria</taxon>
        <taxon>Bacillati</taxon>
        <taxon>Actinomycetota</taxon>
        <taxon>Actinomycetes</taxon>
        <taxon>Kitasatosporales</taxon>
        <taxon>Streptomycetaceae</taxon>
        <taxon>Streptacidiphilus</taxon>
    </lineage>
</organism>
<dbReference type="PANTHER" id="PTHR30627">
    <property type="entry name" value="PEPTIDOGLYCAN D,D-TRANSPEPTIDASE"/>
    <property type="match status" value="1"/>
</dbReference>
<proteinExistence type="predicted"/>
<reference evidence="2 3" key="1">
    <citation type="submission" date="2024-09" db="EMBL/GenBank/DDBJ databases">
        <authorList>
            <person name="Lee S.D."/>
        </authorList>
    </citation>
    <scope>NUCLEOTIDE SEQUENCE [LARGE SCALE GENOMIC DNA]</scope>
    <source>
        <strain evidence="2 3">N8-3</strain>
    </source>
</reference>
<dbReference type="InterPro" id="IPR012338">
    <property type="entry name" value="Beta-lactam/transpept-like"/>
</dbReference>
<dbReference type="Proteomes" id="UP001592531">
    <property type="component" value="Unassembled WGS sequence"/>
</dbReference>
<dbReference type="PANTHER" id="PTHR30627:SF24">
    <property type="entry name" value="PENICILLIN-BINDING PROTEIN 4B"/>
    <property type="match status" value="1"/>
</dbReference>
<evidence type="ECO:0000313" key="3">
    <source>
        <dbReference type="Proteomes" id="UP001592531"/>
    </source>
</evidence>
<dbReference type="SUPFAM" id="SSF56601">
    <property type="entry name" value="beta-lactamase/transpeptidase-like"/>
    <property type="match status" value="1"/>
</dbReference>
<sequence length="570" mass="56919">MNRGVKAGIATVCVALLGAGGYGAYNFVHAVSGVVGGGGTPAAAATEISTAAPSSADALKRAQSFLDSWHSGPTHYTGAASQTNDPVDAQTALTGYGNGLKLTSVAFGAVTASPTPTSVNSTSGMVPATKVSFTVTAKVDGGTWTYPSSLNVLQTVGGTTAVDWSSAVLYPKLPQGDSLVAGPLTAGDAAVEVVDQHGVELTAAKYPSLTDIISHLQTTYASRATGGGKGATGTGVDIVDASGSHVGNAVVFKTAGAAKLYTTIDATVQGEAERAVKDSHITGKSVGVVAIDHATGGIRAVAFSGTDGDIAFEGKSAPGSTMKIVTAATLIDQGGMGPGTATTCTPTLPVNGKLFHNMDGEGDNSGSTMEKAFEESCNTAFIHMMDNASFGNSPQGFTAQSREAANVFGLGDWSVGYPTTNPAVPQATGDSIGDQRIARAANAIGQGDVAANPLVMASIGATVAHGGFKQPVLLSSLPQAPAATPISQRTAADLRQMMVATAAYGTAAPRLAGMGSSVGAKTGTAEVDGTKPNGWFVAYDSTLSVAAEVIGADTGADTAGWVVSDILKHK</sequence>
<accession>A0ABV6VN73</accession>
<gene>
    <name evidence="2" type="ORF">ACEZDE_00810</name>
</gene>
<dbReference type="Pfam" id="PF00905">
    <property type="entry name" value="Transpeptidase"/>
    <property type="match status" value="1"/>
</dbReference>
<evidence type="ECO:0000313" key="2">
    <source>
        <dbReference type="EMBL" id="MFC1415190.1"/>
    </source>
</evidence>
<dbReference type="InterPro" id="IPR001460">
    <property type="entry name" value="PCN-bd_Tpept"/>
</dbReference>
<feature type="domain" description="Penicillin-binding protein transpeptidase" evidence="1">
    <location>
        <begin position="287"/>
        <end position="541"/>
    </location>
</feature>
<dbReference type="EMBL" id="JBHFAB010000001">
    <property type="protein sequence ID" value="MFC1415190.1"/>
    <property type="molecule type" value="Genomic_DNA"/>
</dbReference>
<protein>
    <submittedName>
        <fullName evidence="2">Penicillin-binding transpeptidase domain-containing protein</fullName>
    </submittedName>
</protein>
<dbReference type="Gene3D" id="3.40.710.10">
    <property type="entry name" value="DD-peptidase/beta-lactamase superfamily"/>
    <property type="match status" value="1"/>
</dbReference>
<dbReference type="InterPro" id="IPR050515">
    <property type="entry name" value="Beta-lactam/transpept"/>
</dbReference>
<keyword evidence="3" id="KW-1185">Reference proteome</keyword>